<dbReference type="InterPro" id="IPR016181">
    <property type="entry name" value="Acyl_CoA_acyltransferase"/>
</dbReference>
<dbReference type="AlphaFoldDB" id="A0A0G0WIU5"/>
<evidence type="ECO:0000256" key="6">
    <source>
        <dbReference type="ARBA" id="ARBA00023316"/>
    </source>
</evidence>
<dbReference type="EMBL" id="LCBN01000041">
    <property type="protein sequence ID" value="KKS12790.1"/>
    <property type="molecule type" value="Genomic_DNA"/>
</dbReference>
<dbReference type="PANTHER" id="PTHR36174">
    <property type="entry name" value="LIPID II:GLYCINE GLYCYLTRANSFERASE"/>
    <property type="match status" value="1"/>
</dbReference>
<dbReference type="GO" id="GO:0009252">
    <property type="term" value="P:peptidoglycan biosynthetic process"/>
    <property type="evidence" value="ECO:0007669"/>
    <property type="project" value="UniProtKB-KW"/>
</dbReference>
<evidence type="ECO:0000256" key="3">
    <source>
        <dbReference type="ARBA" id="ARBA00022960"/>
    </source>
</evidence>
<evidence type="ECO:0000256" key="4">
    <source>
        <dbReference type="ARBA" id="ARBA00022984"/>
    </source>
</evidence>
<protein>
    <submittedName>
        <fullName evidence="7">FemAB family protein</fullName>
    </submittedName>
</protein>
<dbReference type="GO" id="GO:0016755">
    <property type="term" value="F:aminoacyltransferase activity"/>
    <property type="evidence" value="ECO:0007669"/>
    <property type="project" value="InterPro"/>
</dbReference>
<keyword evidence="2" id="KW-0808">Transferase</keyword>
<gene>
    <name evidence="7" type="ORF">UU67_C0041G0008</name>
</gene>
<organism evidence="7 8">
    <name type="scientific">Candidatus Daviesbacteria bacterium GW2011_GWB1_41_5</name>
    <dbReference type="NCBI Taxonomy" id="1618429"/>
    <lineage>
        <taxon>Bacteria</taxon>
        <taxon>Candidatus Daviesiibacteriota</taxon>
    </lineage>
</organism>
<sequence length="345" mass="40069">MDKGQKAQYNKLATHIIQSWEWGEFRQKLGTKLLRFGLFKNGKLASVFQITFHKIPFVNSYVGYLPKGPYPDRDLAEALTKIGTEHNCAFIKIEPDIQECKVQPFGFAQGESAKCKVDKHFITSPKPLFTKFNYILDLTKSEEELLKNMHPKFRYNIKVARKHGVKVEDRTDTEAFEIYLKLHFETTKRQKFYSHSPYYHRQAWETLKPAGMARILIAYYTQPTTHNKQPINAWMLFNFKDTLYYPYGGSSVEHKNVMAPNLTLWEAVLLGKKLGLKKFDLWGALGPEASPSDPWQGFNQFKAKTGANLVEYLGTYDLILNPILYHPFTLIDRMSSLKFFLLKFL</sequence>
<dbReference type="GO" id="GO:0008360">
    <property type="term" value="P:regulation of cell shape"/>
    <property type="evidence" value="ECO:0007669"/>
    <property type="project" value="UniProtKB-KW"/>
</dbReference>
<accession>A0A0G0WIU5</accession>
<dbReference type="Gene3D" id="3.40.630.30">
    <property type="match status" value="2"/>
</dbReference>
<evidence type="ECO:0000313" key="7">
    <source>
        <dbReference type="EMBL" id="KKS12790.1"/>
    </source>
</evidence>
<dbReference type="InterPro" id="IPR003447">
    <property type="entry name" value="FEMABX"/>
</dbReference>
<evidence type="ECO:0000256" key="5">
    <source>
        <dbReference type="ARBA" id="ARBA00023315"/>
    </source>
</evidence>
<evidence type="ECO:0000256" key="1">
    <source>
        <dbReference type="ARBA" id="ARBA00009943"/>
    </source>
</evidence>
<reference evidence="7 8" key="1">
    <citation type="journal article" date="2015" name="Nature">
        <title>rRNA introns, odd ribosomes, and small enigmatic genomes across a large radiation of phyla.</title>
        <authorList>
            <person name="Brown C.T."/>
            <person name="Hug L.A."/>
            <person name="Thomas B.C."/>
            <person name="Sharon I."/>
            <person name="Castelle C.J."/>
            <person name="Singh A."/>
            <person name="Wilkins M.J."/>
            <person name="Williams K.H."/>
            <person name="Banfield J.F."/>
        </authorList>
    </citation>
    <scope>NUCLEOTIDE SEQUENCE [LARGE SCALE GENOMIC DNA]</scope>
</reference>
<dbReference type="Pfam" id="PF02388">
    <property type="entry name" value="FemAB"/>
    <property type="match status" value="2"/>
</dbReference>
<comment type="caution">
    <text evidence="7">The sequence shown here is derived from an EMBL/GenBank/DDBJ whole genome shotgun (WGS) entry which is preliminary data.</text>
</comment>
<keyword evidence="5" id="KW-0012">Acyltransferase</keyword>
<keyword evidence="4" id="KW-0573">Peptidoglycan synthesis</keyword>
<dbReference type="SUPFAM" id="SSF55729">
    <property type="entry name" value="Acyl-CoA N-acyltransferases (Nat)"/>
    <property type="match status" value="2"/>
</dbReference>
<dbReference type="InterPro" id="IPR050644">
    <property type="entry name" value="PG_Glycine_Bridge_Synth"/>
</dbReference>
<evidence type="ECO:0000256" key="2">
    <source>
        <dbReference type="ARBA" id="ARBA00022679"/>
    </source>
</evidence>
<evidence type="ECO:0000313" key="8">
    <source>
        <dbReference type="Proteomes" id="UP000034753"/>
    </source>
</evidence>
<dbReference type="PANTHER" id="PTHR36174:SF1">
    <property type="entry name" value="LIPID II:GLYCINE GLYCYLTRANSFERASE"/>
    <property type="match status" value="1"/>
</dbReference>
<name>A0A0G0WIU5_9BACT</name>
<keyword evidence="3" id="KW-0133">Cell shape</keyword>
<proteinExistence type="inferred from homology"/>
<dbReference type="PROSITE" id="PS51191">
    <property type="entry name" value="FEMABX"/>
    <property type="match status" value="1"/>
</dbReference>
<dbReference type="GO" id="GO:0071555">
    <property type="term" value="P:cell wall organization"/>
    <property type="evidence" value="ECO:0007669"/>
    <property type="project" value="UniProtKB-KW"/>
</dbReference>
<dbReference type="Proteomes" id="UP000034753">
    <property type="component" value="Unassembled WGS sequence"/>
</dbReference>
<comment type="similarity">
    <text evidence="1">Belongs to the FemABX family.</text>
</comment>
<keyword evidence="6" id="KW-0961">Cell wall biogenesis/degradation</keyword>